<organism evidence="8 9">
    <name type="scientific">Armatimonas rosea</name>
    <dbReference type="NCBI Taxonomy" id="685828"/>
    <lineage>
        <taxon>Bacteria</taxon>
        <taxon>Bacillati</taxon>
        <taxon>Armatimonadota</taxon>
        <taxon>Armatimonadia</taxon>
        <taxon>Armatimonadales</taxon>
        <taxon>Armatimonadaceae</taxon>
        <taxon>Armatimonas</taxon>
    </lineage>
</organism>
<evidence type="ECO:0000256" key="6">
    <source>
        <dbReference type="ARBA" id="ARBA00023277"/>
    </source>
</evidence>
<gene>
    <name evidence="8" type="ORF">HNQ39_000680</name>
</gene>
<reference evidence="8 9" key="1">
    <citation type="submission" date="2020-08" db="EMBL/GenBank/DDBJ databases">
        <title>Genomic Encyclopedia of Type Strains, Phase IV (KMG-IV): sequencing the most valuable type-strain genomes for metagenomic binning, comparative biology and taxonomic classification.</title>
        <authorList>
            <person name="Goeker M."/>
        </authorList>
    </citation>
    <scope>NUCLEOTIDE SEQUENCE [LARGE SCALE GENOMIC DNA]</scope>
    <source>
        <strain evidence="8 9">DSM 23562</strain>
    </source>
</reference>
<comment type="subcellular location">
    <subcellularLocation>
        <location evidence="1">Cytoplasm</location>
    </subcellularLocation>
</comment>
<evidence type="ECO:0000259" key="7">
    <source>
        <dbReference type="Pfam" id="PF01261"/>
    </source>
</evidence>
<dbReference type="PROSITE" id="PS51415">
    <property type="entry name" value="XYLOSE_ISOMERASE"/>
    <property type="match status" value="1"/>
</dbReference>
<evidence type="ECO:0000256" key="5">
    <source>
        <dbReference type="ARBA" id="ARBA00023235"/>
    </source>
</evidence>
<dbReference type="Gene3D" id="3.20.20.150">
    <property type="entry name" value="Divalent-metal-dependent TIM barrel enzymes"/>
    <property type="match status" value="1"/>
</dbReference>
<dbReference type="RefSeq" id="WP_184192540.1">
    <property type="nucleotide sequence ID" value="NZ_JACHGW010000001.1"/>
</dbReference>
<evidence type="ECO:0000256" key="3">
    <source>
        <dbReference type="ARBA" id="ARBA00022490"/>
    </source>
</evidence>
<keyword evidence="4" id="KW-0479">Metal-binding</keyword>
<feature type="domain" description="Xylose isomerase-like TIM barrel" evidence="7">
    <location>
        <begin position="55"/>
        <end position="305"/>
    </location>
</feature>
<keyword evidence="5 8" id="KW-0413">Isomerase</keyword>
<keyword evidence="3" id="KW-0963">Cytoplasm</keyword>
<sequence length="360" mass="38691">MAFRKDSQGNWAPATTTYTLGEAFAAGVWNMGTGGGRFAPVMRPALSLEETLVGLKDAGCSHVEFHDTEAEPEDAVDIKKAVDNAGMKVAMCTANLFKRGPEFAIGNLGAPVAATRAEAIRRTKNYITTGIEVFQSEIYVYWNSSNGFGGPLMVNYADCYRQTAESLSEIVQWMLDTYGPEKALPIAIEPKPNEPANWAVPADAGETLAIIGMMPAELQPFVGTNLEVCHSTMAGKRYAAELGLVAAAKKAFYVHLNSGSGLKFDEDLAFGDNDFGMAVETVYTMQEIGYNAVVGIDCQPLNTDTADQQNASVARSVRNFNRALEICNTRINADELNALRAIGDRAGLSDLFARAVSGLS</sequence>
<dbReference type="GO" id="GO:0009045">
    <property type="term" value="F:xylose isomerase activity"/>
    <property type="evidence" value="ECO:0007669"/>
    <property type="project" value="InterPro"/>
</dbReference>
<dbReference type="GO" id="GO:0005975">
    <property type="term" value="P:carbohydrate metabolic process"/>
    <property type="evidence" value="ECO:0007669"/>
    <property type="project" value="InterPro"/>
</dbReference>
<comment type="caution">
    <text evidence="8">The sequence shown here is derived from an EMBL/GenBank/DDBJ whole genome shotgun (WGS) entry which is preliminary data.</text>
</comment>
<dbReference type="GO" id="GO:0046872">
    <property type="term" value="F:metal ion binding"/>
    <property type="evidence" value="ECO:0007669"/>
    <property type="project" value="UniProtKB-KW"/>
</dbReference>
<dbReference type="AlphaFoldDB" id="A0A7W9W4U4"/>
<name>A0A7W9W4U4_ARMRO</name>
<dbReference type="SUPFAM" id="SSF51658">
    <property type="entry name" value="Xylose isomerase-like"/>
    <property type="match status" value="1"/>
</dbReference>
<dbReference type="Proteomes" id="UP000520814">
    <property type="component" value="Unassembled WGS sequence"/>
</dbReference>
<evidence type="ECO:0000256" key="2">
    <source>
        <dbReference type="ARBA" id="ARBA00018232"/>
    </source>
</evidence>
<dbReference type="Pfam" id="PF01261">
    <property type="entry name" value="AP_endonuc_2"/>
    <property type="match status" value="1"/>
</dbReference>
<dbReference type="InterPro" id="IPR036237">
    <property type="entry name" value="Xyl_isomerase-like_sf"/>
</dbReference>
<evidence type="ECO:0000256" key="1">
    <source>
        <dbReference type="ARBA" id="ARBA00004496"/>
    </source>
</evidence>
<dbReference type="InterPro" id="IPR013022">
    <property type="entry name" value="Xyl_isomerase-like_TIM-brl"/>
</dbReference>
<proteinExistence type="predicted"/>
<keyword evidence="9" id="KW-1185">Reference proteome</keyword>
<accession>A0A7W9W4U4</accession>
<protein>
    <recommendedName>
        <fullName evidence="2">Xylose isomerase</fullName>
    </recommendedName>
</protein>
<dbReference type="InterPro" id="IPR001998">
    <property type="entry name" value="Xylose_isomerase"/>
</dbReference>
<evidence type="ECO:0000256" key="4">
    <source>
        <dbReference type="ARBA" id="ARBA00022723"/>
    </source>
</evidence>
<evidence type="ECO:0000313" key="8">
    <source>
        <dbReference type="EMBL" id="MBB6048918.1"/>
    </source>
</evidence>
<evidence type="ECO:0000313" key="9">
    <source>
        <dbReference type="Proteomes" id="UP000520814"/>
    </source>
</evidence>
<dbReference type="EMBL" id="JACHGW010000001">
    <property type="protein sequence ID" value="MBB6048918.1"/>
    <property type="molecule type" value="Genomic_DNA"/>
</dbReference>
<keyword evidence="6" id="KW-0119">Carbohydrate metabolism</keyword>